<feature type="transmembrane region" description="Helical" evidence="11">
    <location>
        <begin position="12"/>
        <end position="30"/>
    </location>
</feature>
<dbReference type="EC" id="2.7.13.3" evidence="3"/>
<keyword evidence="10 11" id="KW-0472">Membrane</keyword>
<evidence type="ECO:0000256" key="4">
    <source>
        <dbReference type="ARBA" id="ARBA00022475"/>
    </source>
</evidence>
<keyword evidence="6 11" id="KW-0812">Transmembrane</keyword>
<feature type="transmembrane region" description="Helical" evidence="11">
    <location>
        <begin position="42"/>
        <end position="61"/>
    </location>
</feature>
<comment type="catalytic activity">
    <reaction evidence="1">
        <text>ATP + protein L-histidine = ADP + protein N-phospho-L-histidine.</text>
        <dbReference type="EC" id="2.7.13.3"/>
    </reaction>
</comment>
<dbReference type="GO" id="GO:0000155">
    <property type="term" value="F:phosphorelay sensor kinase activity"/>
    <property type="evidence" value="ECO:0007669"/>
    <property type="project" value="TreeGrafter"/>
</dbReference>
<organism evidence="13 14">
    <name type="scientific">Peptacetobacter hiranonis (strain DSM 13275 / JCM 10541 / KCTC 15199 / TO-931)</name>
    <name type="common">Clostridium hiranonis</name>
    <dbReference type="NCBI Taxonomy" id="500633"/>
    <lineage>
        <taxon>Bacteria</taxon>
        <taxon>Bacillati</taxon>
        <taxon>Bacillota</taxon>
        <taxon>Clostridia</taxon>
        <taxon>Peptostreptococcales</taxon>
        <taxon>Peptostreptococcaceae</taxon>
        <taxon>Peptacetobacter</taxon>
    </lineage>
</organism>
<dbReference type="PANTHER" id="PTHR45453:SF2">
    <property type="entry name" value="HISTIDINE KINASE"/>
    <property type="match status" value="1"/>
</dbReference>
<comment type="caution">
    <text evidence="13">The sequence shown here is derived from an EMBL/GenBank/DDBJ whole genome shotgun (WGS) entry which is preliminary data.</text>
</comment>
<dbReference type="InterPro" id="IPR036890">
    <property type="entry name" value="HATPase_C_sf"/>
</dbReference>
<proteinExistence type="predicted"/>
<comment type="subcellular location">
    <subcellularLocation>
        <location evidence="2">Cell membrane</location>
        <topology evidence="2">Multi-pass membrane protein</topology>
    </subcellularLocation>
</comment>
<keyword evidence="14" id="KW-1185">Reference proteome</keyword>
<evidence type="ECO:0000259" key="12">
    <source>
        <dbReference type="PROSITE" id="PS50109"/>
    </source>
</evidence>
<dbReference type="GO" id="GO:0004721">
    <property type="term" value="F:phosphoprotein phosphatase activity"/>
    <property type="evidence" value="ECO:0007669"/>
    <property type="project" value="TreeGrafter"/>
</dbReference>
<evidence type="ECO:0000256" key="10">
    <source>
        <dbReference type="ARBA" id="ARBA00023136"/>
    </source>
</evidence>
<dbReference type="Gene3D" id="3.30.565.10">
    <property type="entry name" value="Histidine kinase-like ATPase, C-terminal domain"/>
    <property type="match status" value="1"/>
</dbReference>
<dbReference type="InterPro" id="IPR003594">
    <property type="entry name" value="HATPase_dom"/>
</dbReference>
<keyword evidence="4" id="KW-1003">Cell membrane</keyword>
<dbReference type="EMBL" id="ABWP01000016">
    <property type="protein sequence ID" value="EEA85848.1"/>
    <property type="molecule type" value="Genomic_DNA"/>
</dbReference>
<evidence type="ECO:0000256" key="9">
    <source>
        <dbReference type="ARBA" id="ARBA00023012"/>
    </source>
</evidence>
<keyword evidence="9" id="KW-0902">Two-component regulatory system</keyword>
<dbReference type="PANTHER" id="PTHR45453">
    <property type="entry name" value="PHOSPHATE REGULON SENSOR PROTEIN PHOR"/>
    <property type="match status" value="1"/>
</dbReference>
<sequence length="338" mass="39650">MKIIDYLKSNKVYILLYILFILLFNINVYIDTGIDMGKDSLIYLNLIFALALVLFIIYDFFKKKKEFDTILDTVKVIDSVDVDEEFKDGIEKELIRQIKEEHIYWMNKMEKIEDELKDANDYMTDWIHQVKIPISILEIMSKRVDDAEISKNINREIKRIDSLVEQALYIIRSGEYSSDFSIEEVEIDKVIRNVIKKNRYLFIYNKLEIDISEIGFSVYTDRKWIAHIIELIIDNACKYSHEGGKIEVFPEQREKSSVIHIKDYGEGIDKVDLDRIFEKGFTGKNGRNRFKSTGMGLYISKKILTALGDDIEVNSVEGEFCDVSIIFNKGHDFFKVMQ</sequence>
<dbReference type="OrthoDB" id="9780487at2"/>
<dbReference type="HOGENOM" id="CLU_000445_13_1_9"/>
<dbReference type="eggNOG" id="COG0642">
    <property type="taxonomic scope" value="Bacteria"/>
</dbReference>
<evidence type="ECO:0000256" key="6">
    <source>
        <dbReference type="ARBA" id="ARBA00022692"/>
    </source>
</evidence>
<evidence type="ECO:0000256" key="3">
    <source>
        <dbReference type="ARBA" id="ARBA00012438"/>
    </source>
</evidence>
<dbReference type="PRINTS" id="PR00344">
    <property type="entry name" value="BCTRLSENSOR"/>
</dbReference>
<evidence type="ECO:0000256" key="8">
    <source>
        <dbReference type="ARBA" id="ARBA00022989"/>
    </source>
</evidence>
<dbReference type="STRING" id="500633.CLOHIR_00480"/>
<dbReference type="Proteomes" id="UP000003178">
    <property type="component" value="Unassembled WGS sequence"/>
</dbReference>
<evidence type="ECO:0000256" key="2">
    <source>
        <dbReference type="ARBA" id="ARBA00004651"/>
    </source>
</evidence>
<reference evidence="13 14" key="2">
    <citation type="submission" date="2008-10" db="EMBL/GenBank/DDBJ databases">
        <title>Draft genome sequence of Clostridium hiranonis (DSM 13275).</title>
        <authorList>
            <person name="Sudarsanam P."/>
            <person name="Ley R."/>
            <person name="Guruge J."/>
            <person name="Turnbaugh P.J."/>
            <person name="Mahowald M."/>
            <person name="Liep D."/>
            <person name="Gordon J."/>
        </authorList>
    </citation>
    <scope>NUCLEOTIDE SEQUENCE [LARGE SCALE GENOMIC DNA]</scope>
    <source>
        <strain evidence="13 14">DSM 13275</strain>
    </source>
</reference>
<dbReference type="InterPro" id="IPR005467">
    <property type="entry name" value="His_kinase_dom"/>
</dbReference>
<gene>
    <name evidence="13" type="ORF">CLOHIR_00480</name>
</gene>
<dbReference type="InterPro" id="IPR050351">
    <property type="entry name" value="BphY/WalK/GraS-like"/>
</dbReference>
<evidence type="ECO:0000256" key="1">
    <source>
        <dbReference type="ARBA" id="ARBA00000085"/>
    </source>
</evidence>
<keyword evidence="8 11" id="KW-1133">Transmembrane helix</keyword>
<dbReference type="GO" id="GO:0016036">
    <property type="term" value="P:cellular response to phosphate starvation"/>
    <property type="evidence" value="ECO:0007669"/>
    <property type="project" value="TreeGrafter"/>
</dbReference>
<dbReference type="PROSITE" id="PS50109">
    <property type="entry name" value="HIS_KIN"/>
    <property type="match status" value="1"/>
</dbReference>
<dbReference type="SUPFAM" id="SSF55874">
    <property type="entry name" value="ATPase domain of HSP90 chaperone/DNA topoisomerase II/histidine kinase"/>
    <property type="match status" value="1"/>
</dbReference>
<accession>B6FX81</accession>
<keyword evidence="7 13" id="KW-0418">Kinase</keyword>
<evidence type="ECO:0000256" key="7">
    <source>
        <dbReference type="ARBA" id="ARBA00022777"/>
    </source>
</evidence>
<evidence type="ECO:0000256" key="5">
    <source>
        <dbReference type="ARBA" id="ARBA00022679"/>
    </source>
</evidence>
<dbReference type="SMART" id="SM00387">
    <property type="entry name" value="HATPase_c"/>
    <property type="match status" value="1"/>
</dbReference>
<dbReference type="Pfam" id="PF02518">
    <property type="entry name" value="HATPase_c"/>
    <property type="match status" value="1"/>
</dbReference>
<evidence type="ECO:0000256" key="11">
    <source>
        <dbReference type="SAM" id="Phobius"/>
    </source>
</evidence>
<dbReference type="InterPro" id="IPR004358">
    <property type="entry name" value="Sig_transdc_His_kin-like_C"/>
</dbReference>
<keyword evidence="5" id="KW-0808">Transferase</keyword>
<evidence type="ECO:0000313" key="14">
    <source>
        <dbReference type="Proteomes" id="UP000003178"/>
    </source>
</evidence>
<feature type="domain" description="Histidine kinase" evidence="12">
    <location>
        <begin position="125"/>
        <end position="331"/>
    </location>
</feature>
<name>B6FX81_PEPHT</name>
<dbReference type="RefSeq" id="WP_006439409.1">
    <property type="nucleotide sequence ID" value="NZ_DS995355.1"/>
</dbReference>
<dbReference type="AlphaFoldDB" id="B6FX81"/>
<evidence type="ECO:0000313" key="13">
    <source>
        <dbReference type="EMBL" id="EEA85848.1"/>
    </source>
</evidence>
<protein>
    <recommendedName>
        <fullName evidence="3">histidine kinase</fullName>
        <ecNumber evidence="3">2.7.13.3</ecNumber>
    </recommendedName>
</protein>
<dbReference type="GO" id="GO:0005886">
    <property type="term" value="C:plasma membrane"/>
    <property type="evidence" value="ECO:0007669"/>
    <property type="project" value="UniProtKB-SubCell"/>
</dbReference>
<reference evidence="13 14" key="1">
    <citation type="submission" date="2008-09" db="EMBL/GenBank/DDBJ databases">
        <authorList>
            <person name="Fulton L."/>
            <person name="Clifton S."/>
            <person name="Fulton B."/>
            <person name="Xu J."/>
            <person name="Minx P."/>
            <person name="Pepin K.H."/>
            <person name="Johnson M."/>
            <person name="Thiruvilangam P."/>
            <person name="Bhonagiri V."/>
            <person name="Nash W.E."/>
            <person name="Mardis E.R."/>
            <person name="Wilson R.K."/>
        </authorList>
    </citation>
    <scope>NUCLEOTIDE SEQUENCE [LARGE SCALE GENOMIC DNA]</scope>
    <source>
        <strain evidence="13 14">DSM 13275</strain>
    </source>
</reference>